<accession>A0ABP1BC60</accession>
<proteinExistence type="predicted"/>
<dbReference type="Proteomes" id="UP001497522">
    <property type="component" value="Chromosome 3"/>
</dbReference>
<dbReference type="EMBL" id="OZ023704">
    <property type="protein sequence ID" value="CAK9872584.1"/>
    <property type="molecule type" value="Genomic_DNA"/>
</dbReference>
<organism evidence="1 2">
    <name type="scientific">Sphagnum jensenii</name>
    <dbReference type="NCBI Taxonomy" id="128206"/>
    <lineage>
        <taxon>Eukaryota</taxon>
        <taxon>Viridiplantae</taxon>
        <taxon>Streptophyta</taxon>
        <taxon>Embryophyta</taxon>
        <taxon>Bryophyta</taxon>
        <taxon>Sphagnophytina</taxon>
        <taxon>Sphagnopsida</taxon>
        <taxon>Sphagnales</taxon>
        <taxon>Sphagnaceae</taxon>
        <taxon>Sphagnum</taxon>
    </lineage>
</organism>
<name>A0ABP1BC60_9BRYO</name>
<sequence length="85" mass="9707">MYSLAHGLLYLLDPRHIGDKLPADSRNSLEEVLINSPVDDVTPIDDGRKEKLYIQFMAYFISGTKERQANSFRYQMLSKGSKTVL</sequence>
<gene>
    <name evidence="1" type="ORF">CSSPJE1EN2_LOCUS15154</name>
</gene>
<keyword evidence="2" id="KW-1185">Reference proteome</keyword>
<evidence type="ECO:0000313" key="1">
    <source>
        <dbReference type="EMBL" id="CAK9872584.1"/>
    </source>
</evidence>
<evidence type="ECO:0000313" key="2">
    <source>
        <dbReference type="Proteomes" id="UP001497522"/>
    </source>
</evidence>
<reference evidence="1" key="1">
    <citation type="submission" date="2024-03" db="EMBL/GenBank/DDBJ databases">
        <authorList>
            <consortium name="ELIXIR-Norway"/>
            <consortium name="Elixir Norway"/>
        </authorList>
    </citation>
    <scope>NUCLEOTIDE SEQUENCE</scope>
</reference>
<protein>
    <submittedName>
        <fullName evidence="1">Uncharacterized protein</fullName>
    </submittedName>
</protein>